<keyword evidence="1" id="KW-1133">Transmembrane helix</keyword>
<name>A0A805ZYY9_LACGA</name>
<dbReference type="KEGG" id="lga:LGAS_0897"/>
<keyword evidence="1" id="KW-0472">Membrane</keyword>
<dbReference type="RefSeq" id="WP_003647396.1">
    <property type="nucleotide sequence ID" value="NC_008530.1"/>
</dbReference>
<dbReference type="GeneID" id="29640043"/>
<keyword evidence="1" id="KW-0812">Transmembrane</keyword>
<organism evidence="2 3">
    <name type="scientific">Lactobacillus gasseri (strain ATCC 33323 / DSM 20243 / BCRC 14619 / CIP 102991 / JCM 1131 / KCTC 3163 / NCIMB 11718 / NCTC 13722 / AM63)</name>
    <dbReference type="NCBI Taxonomy" id="324831"/>
    <lineage>
        <taxon>Bacteria</taxon>
        <taxon>Bacillati</taxon>
        <taxon>Bacillota</taxon>
        <taxon>Bacilli</taxon>
        <taxon>Lactobacillales</taxon>
        <taxon>Lactobacillaceae</taxon>
        <taxon>Lactobacillus</taxon>
    </lineage>
</organism>
<dbReference type="Proteomes" id="UP000000664">
    <property type="component" value="Chromosome"/>
</dbReference>
<protein>
    <submittedName>
        <fullName evidence="2">Uncharacterized protein</fullName>
    </submittedName>
</protein>
<dbReference type="AlphaFoldDB" id="A0A805ZYY9"/>
<sequence>MNNNIDNKEVYVRTKTCLIWNIVGLVILLLSFTIIALPEIVILLITLIKRKVKVYSLKENNYLIISKKAWKEYKRINNIGFWKQYSLVSVTKIIHQHYSNVVLGKTDTAIQDKSASDEVKDIAPVNTLQSKKDLKNVNINISECLDKSIENKKTNELNENNRFKFVKARLTDRDNKQNAAQLNKIKLLSSERQKYNDLQNKIKLENNGEANFGVDFKNKVIFIDKLYESKGFDEFFFEDLSDIKVDEKDLSNINFVKKDGSEVQASFIKFPVSEEEKNLDSIILKNLVLKIKSEIS</sequence>
<gene>
    <name evidence="2" type="ordered locus">LGAS_0897</name>
</gene>
<dbReference type="EMBL" id="CP000413">
    <property type="protein sequence ID" value="ABJ60286.1"/>
    <property type="molecule type" value="Genomic_DNA"/>
</dbReference>
<evidence type="ECO:0000256" key="1">
    <source>
        <dbReference type="SAM" id="Phobius"/>
    </source>
</evidence>
<reference evidence="2 3" key="1">
    <citation type="journal article" date="2006" name="Proc. Natl. Acad. Sci. U.S.A.">
        <title>Comparative genomics of the lactic acid bacteria.</title>
        <authorList>
            <person name="Makarova K."/>
            <person name="Slesarev A."/>
            <person name="Wolf Y."/>
            <person name="Sorokin A."/>
            <person name="Mirkin B."/>
            <person name="Koonin E."/>
            <person name="Pavlov A."/>
            <person name="Pavlova N."/>
            <person name="Karamychev V."/>
            <person name="Polouchine N."/>
            <person name="Shakhova V."/>
            <person name="Grigoriev I."/>
            <person name="Lou Y."/>
            <person name="Rohksar D."/>
            <person name="Lucas S."/>
            <person name="Huang K."/>
            <person name="Goodstein D.M."/>
            <person name="Hawkins T."/>
            <person name="Plengvidhya V."/>
            <person name="Welker D."/>
            <person name="Hughes J."/>
            <person name="Goh Y."/>
            <person name="Benson A."/>
            <person name="Baldwin K."/>
            <person name="Lee J.H."/>
            <person name="Diaz-Muniz I."/>
            <person name="Dosti B."/>
            <person name="Smeianov V."/>
            <person name="Wechter W."/>
            <person name="Barabote R."/>
            <person name="Lorca G."/>
            <person name="Altermann E."/>
            <person name="Barrangou R."/>
            <person name="Ganesan B."/>
            <person name="Xie Y."/>
            <person name="Rawsthorne H."/>
            <person name="Tamir D."/>
            <person name="Parker C."/>
            <person name="Breidt F."/>
            <person name="Broadbent J."/>
            <person name="Hutkins R."/>
            <person name="O'Sullivan D."/>
            <person name="Steele J."/>
            <person name="Unlu G."/>
            <person name="Saier M."/>
            <person name="Klaenhammer T."/>
            <person name="Richardson P."/>
            <person name="Kozyavkin S."/>
            <person name="Weimer B."/>
            <person name="Mills D."/>
        </authorList>
    </citation>
    <scope>NUCLEOTIDE SEQUENCE [LARGE SCALE GENOMIC DNA]</scope>
    <source>
        <strain evidence="3">ATCC 33323 / DSM 20243 / BCRC 14619 / CIP 102991 / JCM 1131 / KCTC 3163 / NCIMB 11718 / NCTC 13722 / AM63</strain>
    </source>
</reference>
<accession>A0A805ZYY9</accession>
<feature type="transmembrane region" description="Helical" evidence="1">
    <location>
        <begin position="18"/>
        <end position="48"/>
    </location>
</feature>
<evidence type="ECO:0000313" key="2">
    <source>
        <dbReference type="EMBL" id="ABJ60286.1"/>
    </source>
</evidence>
<proteinExistence type="predicted"/>
<evidence type="ECO:0000313" key="3">
    <source>
        <dbReference type="Proteomes" id="UP000000664"/>
    </source>
</evidence>